<dbReference type="InterPro" id="IPR052523">
    <property type="entry name" value="Trichothecene_AcTrans"/>
</dbReference>
<dbReference type="AlphaFoldDB" id="A0AAJ0DFW3"/>
<dbReference type="EMBL" id="JAWDJX010000017">
    <property type="protein sequence ID" value="KAK3053071.1"/>
    <property type="molecule type" value="Genomic_DNA"/>
</dbReference>
<dbReference type="PANTHER" id="PTHR42791:SF14">
    <property type="entry name" value="N-ACETYLTRANSFERASE DOMAIN-CONTAINING PROTEIN"/>
    <property type="match status" value="1"/>
</dbReference>
<dbReference type="InterPro" id="IPR000182">
    <property type="entry name" value="GNAT_dom"/>
</dbReference>
<proteinExistence type="predicted"/>
<name>A0AAJ0DFW3_9PEZI</name>
<evidence type="ECO:0000259" key="1">
    <source>
        <dbReference type="PROSITE" id="PS51186"/>
    </source>
</evidence>
<dbReference type="SUPFAM" id="SSF55729">
    <property type="entry name" value="Acyl-CoA N-acyltransferases (Nat)"/>
    <property type="match status" value="1"/>
</dbReference>
<dbReference type="Pfam" id="PF13508">
    <property type="entry name" value="Acetyltransf_7"/>
    <property type="match status" value="1"/>
</dbReference>
<comment type="caution">
    <text evidence="2">The sequence shown here is derived from an EMBL/GenBank/DDBJ whole genome shotgun (WGS) entry which is preliminary data.</text>
</comment>
<evidence type="ECO:0000313" key="3">
    <source>
        <dbReference type="Proteomes" id="UP001271007"/>
    </source>
</evidence>
<organism evidence="2 3">
    <name type="scientific">Extremus antarcticus</name>
    <dbReference type="NCBI Taxonomy" id="702011"/>
    <lineage>
        <taxon>Eukaryota</taxon>
        <taxon>Fungi</taxon>
        <taxon>Dikarya</taxon>
        <taxon>Ascomycota</taxon>
        <taxon>Pezizomycotina</taxon>
        <taxon>Dothideomycetes</taxon>
        <taxon>Dothideomycetidae</taxon>
        <taxon>Mycosphaerellales</taxon>
        <taxon>Extremaceae</taxon>
        <taxon>Extremus</taxon>
    </lineage>
</organism>
<dbReference type="Gene3D" id="3.40.630.30">
    <property type="match status" value="1"/>
</dbReference>
<feature type="domain" description="N-acetyltransferase" evidence="1">
    <location>
        <begin position="80"/>
        <end position="252"/>
    </location>
</feature>
<protein>
    <recommendedName>
        <fullName evidence="1">N-acetyltransferase domain-containing protein</fullName>
    </recommendedName>
</protein>
<dbReference type="GO" id="GO:0016747">
    <property type="term" value="F:acyltransferase activity, transferring groups other than amino-acyl groups"/>
    <property type="evidence" value="ECO:0007669"/>
    <property type="project" value="InterPro"/>
</dbReference>
<dbReference type="CDD" id="cd04301">
    <property type="entry name" value="NAT_SF"/>
    <property type="match status" value="1"/>
</dbReference>
<dbReference type="PROSITE" id="PS51186">
    <property type="entry name" value="GNAT"/>
    <property type="match status" value="1"/>
</dbReference>
<accession>A0AAJ0DFW3</accession>
<evidence type="ECO:0000313" key="2">
    <source>
        <dbReference type="EMBL" id="KAK3053071.1"/>
    </source>
</evidence>
<sequence>MSSEGFGRVNRLHHEVFNDKNERRFVGSIESTMRLELLRLAEKDANAYCNICWAAFNDAFMGLMYPNGYTESARAWAKGSLLEDRQENPDRNRIMKVIDHDLPESDSNGKVIGIGYWKFYTQERTQADLDAEDKKSEEKGHPPDCNVALLDEFHGNIDKYKREILGRQPYVLLNVLAVLPEYHRKGVGGMLIKEGLQQADQLGLQSYLEASPMGRALYQRMGYEQVREFEFDARKWGLDRDLPHVCMLRPAQVANGQS</sequence>
<gene>
    <name evidence="2" type="ORF">LTR09_005697</name>
</gene>
<dbReference type="InterPro" id="IPR016181">
    <property type="entry name" value="Acyl_CoA_acyltransferase"/>
</dbReference>
<dbReference type="PANTHER" id="PTHR42791">
    <property type="entry name" value="GNAT FAMILY ACETYLTRANSFERASE"/>
    <property type="match status" value="1"/>
</dbReference>
<reference evidence="2" key="1">
    <citation type="submission" date="2023-04" db="EMBL/GenBank/DDBJ databases">
        <title>Black Yeasts Isolated from many extreme environments.</title>
        <authorList>
            <person name="Coleine C."/>
            <person name="Stajich J.E."/>
            <person name="Selbmann L."/>
        </authorList>
    </citation>
    <scope>NUCLEOTIDE SEQUENCE</scope>
    <source>
        <strain evidence="2">CCFEE 5312</strain>
    </source>
</reference>
<keyword evidence="3" id="KW-1185">Reference proteome</keyword>
<dbReference type="Proteomes" id="UP001271007">
    <property type="component" value="Unassembled WGS sequence"/>
</dbReference>